<feature type="domain" description="Far11/STRP N-terminal" evidence="3">
    <location>
        <begin position="32"/>
        <end position="336"/>
    </location>
</feature>
<proteinExistence type="inferred from homology"/>
<dbReference type="InterPro" id="IPR012486">
    <property type="entry name" value="Far11/STRP_N"/>
</dbReference>
<feature type="compositionally biased region" description="Low complexity" evidence="2">
    <location>
        <begin position="344"/>
        <end position="362"/>
    </location>
</feature>
<feature type="compositionally biased region" description="Polar residues" evidence="2">
    <location>
        <begin position="313"/>
        <end position="323"/>
    </location>
</feature>
<dbReference type="Pfam" id="PF11882">
    <property type="entry name" value="DUF3402"/>
    <property type="match status" value="1"/>
</dbReference>
<dbReference type="GO" id="GO:0005829">
    <property type="term" value="C:cytosol"/>
    <property type="evidence" value="ECO:0007669"/>
    <property type="project" value="TreeGrafter"/>
</dbReference>
<dbReference type="Proteomes" id="UP000682733">
    <property type="component" value="Unassembled WGS sequence"/>
</dbReference>
<dbReference type="Pfam" id="PF07923">
    <property type="entry name" value="N1221"/>
    <property type="match status" value="1"/>
</dbReference>
<evidence type="ECO:0000256" key="2">
    <source>
        <dbReference type="SAM" id="MobiDB-lite"/>
    </source>
</evidence>
<comment type="similarity">
    <text evidence="1">Belongs to the STRIP family.</text>
</comment>
<dbReference type="AlphaFoldDB" id="A0A8S2EDX3"/>
<dbReference type="EMBL" id="CAJNOK010014213">
    <property type="protein sequence ID" value="CAF1199943.1"/>
    <property type="molecule type" value="Genomic_DNA"/>
</dbReference>
<dbReference type="InterPro" id="IPR040185">
    <property type="entry name" value="Far11/STRP"/>
</dbReference>
<dbReference type="PANTHER" id="PTHR13239">
    <property type="entry name" value="PROTEIN REQUIRED FOR HYPHAL ANASTOMOSIS HAM-2"/>
    <property type="match status" value="1"/>
</dbReference>
<evidence type="ECO:0000259" key="3">
    <source>
        <dbReference type="SMART" id="SM01292"/>
    </source>
</evidence>
<dbReference type="PANTHER" id="PTHR13239:SF4">
    <property type="entry name" value="AT25231P"/>
    <property type="match status" value="1"/>
</dbReference>
<name>A0A8S2EDX3_9BILA</name>
<dbReference type="GO" id="GO:0007010">
    <property type="term" value="P:cytoskeleton organization"/>
    <property type="evidence" value="ECO:0007669"/>
    <property type="project" value="TreeGrafter"/>
</dbReference>
<feature type="domain" description="Far11/STRP C-terminal" evidence="4">
    <location>
        <begin position="443"/>
        <end position="830"/>
    </location>
</feature>
<feature type="region of interest" description="Disordered" evidence="2">
    <location>
        <begin position="302"/>
        <end position="397"/>
    </location>
</feature>
<evidence type="ECO:0000259" key="4">
    <source>
        <dbReference type="SMART" id="SM01293"/>
    </source>
</evidence>
<feature type="compositionally biased region" description="Polar residues" evidence="2">
    <location>
        <begin position="762"/>
        <end position="780"/>
    </location>
</feature>
<dbReference type="Proteomes" id="UP000677228">
    <property type="component" value="Unassembled WGS sequence"/>
</dbReference>
<evidence type="ECO:0000313" key="7">
    <source>
        <dbReference type="Proteomes" id="UP000677228"/>
    </source>
</evidence>
<organism evidence="5 7">
    <name type="scientific">Didymodactylos carnosus</name>
    <dbReference type="NCBI Taxonomy" id="1234261"/>
    <lineage>
        <taxon>Eukaryota</taxon>
        <taxon>Metazoa</taxon>
        <taxon>Spiralia</taxon>
        <taxon>Gnathifera</taxon>
        <taxon>Rotifera</taxon>
        <taxon>Eurotatoria</taxon>
        <taxon>Bdelloidea</taxon>
        <taxon>Philodinida</taxon>
        <taxon>Philodinidae</taxon>
        <taxon>Didymodactylos</taxon>
    </lineage>
</organism>
<reference evidence="5" key="1">
    <citation type="submission" date="2021-02" db="EMBL/GenBank/DDBJ databases">
        <authorList>
            <person name="Nowell W R."/>
        </authorList>
    </citation>
    <scope>NUCLEOTIDE SEQUENCE</scope>
</reference>
<feature type="compositionally biased region" description="Low complexity" evidence="2">
    <location>
        <begin position="380"/>
        <end position="397"/>
    </location>
</feature>
<dbReference type="SMART" id="SM01293">
    <property type="entry name" value="DUF3402"/>
    <property type="match status" value="1"/>
</dbReference>
<feature type="region of interest" description="Disordered" evidence="2">
    <location>
        <begin position="758"/>
        <end position="784"/>
    </location>
</feature>
<evidence type="ECO:0000256" key="1">
    <source>
        <dbReference type="ARBA" id="ARBA00007062"/>
    </source>
</evidence>
<protein>
    <submittedName>
        <fullName evidence="5">Uncharacterized protein</fullName>
    </submittedName>
</protein>
<dbReference type="InterPro" id="IPR021819">
    <property type="entry name" value="Far11/STRP_C"/>
</dbReference>
<dbReference type="SMART" id="SM01292">
    <property type="entry name" value="N1221"/>
    <property type="match status" value="1"/>
</dbReference>
<accession>A0A8S2EDX3</accession>
<gene>
    <name evidence="5" type="ORF">OVA965_LOCUS23938</name>
    <name evidence="6" type="ORF">TMI583_LOCUS24660</name>
</gene>
<evidence type="ECO:0000313" key="6">
    <source>
        <dbReference type="EMBL" id="CAF4010061.1"/>
    </source>
</evidence>
<sequence length="857" mass="99113">MDPNGIVRRVIAKPRDVILRNPSINHENLLDVPEFNFIYDDSDILQTEIAELYAYSEEPEFVWNANAYDTLFRAKHHGTDQWKDLSPLEKTDFMVYLLEQCEFVDRTRRCSALRAILYLMQGVFYQCSDVDEYFTNVKENILIFYSCDGIQTFIDLFNMELERLCHDNSLKMMNKNLSDNQDIRVIICVLYTVIEFARKLTDTGENWLHFKKLLKHDLSHRNDNDELFASTLFNSICVFCNAPPSPPLPIRKLLLLLWKLILFTLGGIEDAFEQKNIIRQKHNLSTIVENPSKVIQKMQPISPPLAGAEGLDMQQNESGGSSSRRAKRQSFTKQSALDADAEDSSNSNSSSSTLSTLTNSSASDDDGTMSLVPPSTPAISTDSVVDPTSTSPTLPDPATLFNKELPWLPKVRQKDLETFLDHTRKKFVGFSIKDDLDTLIGLPNPIHESVKILKQHLYISLSETQMQNEDEITKYPLSKKETVVPDIPAERLYHATLPQIPQFLIAMLKLLLTSTPTAKPKAESINILCDVIPEEMPITMVQTMKLAFDINRHKEMIVKAVSAILLLLLKHFKVNHIYQFEYICQNLVFSNCITVILKFFNHNILSHIQAKNTIPILDFPNCVIGHQPELTAEAFDVSDNENYCWRNMFSSINLLRILNKLTKGKHARTMSAPILRKTLRVKQAMMQLYALKLLKLQTRYLGRQWRKSNMMAISAIYQRVRHRLNDDWAYGNEQETQSWDFQTEERALRNKIDLFNHRRYRSSSNPNENKLQNSSTQNASVHHPPNDYHHAQMYDFDYFYSNNNNHDLLTALSSLNLDDNDLPETFKRNYEQWLEQEVYTQDIKWDLLMRPKTMVIY</sequence>
<dbReference type="EMBL" id="CAJOBA010035747">
    <property type="protein sequence ID" value="CAF4010061.1"/>
    <property type="molecule type" value="Genomic_DNA"/>
</dbReference>
<evidence type="ECO:0000313" key="5">
    <source>
        <dbReference type="EMBL" id="CAF1199943.1"/>
    </source>
</evidence>
<comment type="caution">
    <text evidence="5">The sequence shown here is derived from an EMBL/GenBank/DDBJ whole genome shotgun (WGS) entry which is preliminary data.</text>
</comment>